<dbReference type="AlphaFoldDB" id="A0A173YZD4"/>
<gene>
    <name evidence="2" type="ORF">ERS852392_01097</name>
</gene>
<dbReference type="GO" id="GO:0010181">
    <property type="term" value="F:FMN binding"/>
    <property type="evidence" value="ECO:0007669"/>
    <property type="project" value="InterPro"/>
</dbReference>
<dbReference type="RefSeq" id="WP_055301687.1">
    <property type="nucleotide sequence ID" value="NZ_CYYR01000006.1"/>
</dbReference>
<dbReference type="Gene3D" id="3.40.50.360">
    <property type="match status" value="1"/>
</dbReference>
<name>A0A173YZD4_9FIRM</name>
<proteinExistence type="predicted"/>
<dbReference type="Proteomes" id="UP000095395">
    <property type="component" value="Unassembled WGS sequence"/>
</dbReference>
<evidence type="ECO:0000313" key="3">
    <source>
        <dbReference type="Proteomes" id="UP000095395"/>
    </source>
</evidence>
<dbReference type="EMBL" id="CYYR01000006">
    <property type="protein sequence ID" value="CUN69561.1"/>
    <property type="molecule type" value="Genomic_DNA"/>
</dbReference>
<sequence>MKTDQYSILFSSLTGNTKKLADAIHETLPEEGCEYFGAIKTPVPSSELLYIGFWTDKGNADNETLTLLSTLTNRRIFLFGTAGFGGSDAYFQKILGQVRQSIDPSNTIIGEYMCQGKMPQSVRERYMKMKENPEHPANLDALIKNFDYALSHPDSDDLEKLRNLCRLR</sequence>
<dbReference type="Pfam" id="PF12641">
    <property type="entry name" value="Flavodoxin_3"/>
    <property type="match status" value="1"/>
</dbReference>
<dbReference type="InterPro" id="IPR001226">
    <property type="entry name" value="Flavodoxin_CS"/>
</dbReference>
<dbReference type="InterPro" id="IPR054633">
    <property type="entry name" value="BilS"/>
</dbReference>
<dbReference type="NCBIfam" id="NF045594">
    <property type="entry name" value="flavodox_BilS"/>
    <property type="match status" value="1"/>
</dbReference>
<accession>A0A173YZD4</accession>
<evidence type="ECO:0000313" key="2">
    <source>
        <dbReference type="EMBL" id="CUN69561.1"/>
    </source>
</evidence>
<dbReference type="InterPro" id="IPR029039">
    <property type="entry name" value="Flavoprotein-like_sf"/>
</dbReference>
<evidence type="ECO:0000259" key="1">
    <source>
        <dbReference type="Pfam" id="PF12641"/>
    </source>
</evidence>
<feature type="domain" description="Flavodoxin-like" evidence="1">
    <location>
        <begin position="8"/>
        <end position="164"/>
    </location>
</feature>
<reference evidence="2 3" key="1">
    <citation type="submission" date="2015-09" db="EMBL/GenBank/DDBJ databases">
        <authorList>
            <consortium name="Pathogen Informatics"/>
        </authorList>
    </citation>
    <scope>NUCLEOTIDE SEQUENCE [LARGE SCALE GENOMIC DNA]</scope>
    <source>
        <strain evidence="2 3">2789STDY5608835</strain>
    </source>
</reference>
<dbReference type="SUPFAM" id="SSF52218">
    <property type="entry name" value="Flavoproteins"/>
    <property type="match status" value="1"/>
</dbReference>
<organism evidence="2 3">
    <name type="scientific">Roseburia inulinivorans</name>
    <dbReference type="NCBI Taxonomy" id="360807"/>
    <lineage>
        <taxon>Bacteria</taxon>
        <taxon>Bacillati</taxon>
        <taxon>Bacillota</taxon>
        <taxon>Clostridia</taxon>
        <taxon>Lachnospirales</taxon>
        <taxon>Lachnospiraceae</taxon>
        <taxon>Roseburia</taxon>
    </lineage>
</organism>
<dbReference type="GO" id="GO:0016651">
    <property type="term" value="F:oxidoreductase activity, acting on NAD(P)H"/>
    <property type="evidence" value="ECO:0007669"/>
    <property type="project" value="UniProtKB-ARBA"/>
</dbReference>
<dbReference type="PROSITE" id="PS00201">
    <property type="entry name" value="FLAVODOXIN"/>
    <property type="match status" value="1"/>
</dbReference>
<dbReference type="GO" id="GO:0009055">
    <property type="term" value="F:electron transfer activity"/>
    <property type="evidence" value="ECO:0007669"/>
    <property type="project" value="InterPro"/>
</dbReference>
<protein>
    <submittedName>
        <fullName evidence="2">Flavodoxin domain</fullName>
    </submittedName>
</protein>
<dbReference type="InterPro" id="IPR008254">
    <property type="entry name" value="Flavodoxin/NO_synth"/>
</dbReference>